<reference evidence="1" key="2">
    <citation type="journal article" date="2015" name="Data Brief">
        <title>Shoot transcriptome of the giant reed, Arundo donax.</title>
        <authorList>
            <person name="Barrero R.A."/>
            <person name="Guerrero F.D."/>
            <person name="Moolhuijzen P."/>
            <person name="Goolsby J.A."/>
            <person name="Tidwell J."/>
            <person name="Bellgard S.E."/>
            <person name="Bellgard M.I."/>
        </authorList>
    </citation>
    <scope>NUCLEOTIDE SEQUENCE</scope>
    <source>
        <tissue evidence="1">Shoot tissue taken approximately 20 cm above the soil surface</tissue>
    </source>
</reference>
<dbReference type="AlphaFoldDB" id="A0A0A9A1V4"/>
<protein>
    <submittedName>
        <fullName evidence="1">Uncharacterized protein</fullName>
    </submittedName>
</protein>
<dbReference type="EMBL" id="GBRH01256868">
    <property type="protein sequence ID" value="JAD41027.1"/>
    <property type="molecule type" value="Transcribed_RNA"/>
</dbReference>
<name>A0A0A9A1V4_ARUDO</name>
<accession>A0A0A9A1V4</accession>
<evidence type="ECO:0000313" key="1">
    <source>
        <dbReference type="EMBL" id="JAD41027.1"/>
    </source>
</evidence>
<reference evidence="1" key="1">
    <citation type="submission" date="2014-09" db="EMBL/GenBank/DDBJ databases">
        <authorList>
            <person name="Magalhaes I.L.F."/>
            <person name="Oliveira U."/>
            <person name="Santos F.R."/>
            <person name="Vidigal T.H.D.A."/>
            <person name="Brescovit A.D."/>
            <person name="Santos A.J."/>
        </authorList>
    </citation>
    <scope>NUCLEOTIDE SEQUENCE</scope>
    <source>
        <tissue evidence="1">Shoot tissue taken approximately 20 cm above the soil surface</tissue>
    </source>
</reference>
<organism evidence="1">
    <name type="scientific">Arundo donax</name>
    <name type="common">Giant reed</name>
    <name type="synonym">Donax arundinaceus</name>
    <dbReference type="NCBI Taxonomy" id="35708"/>
    <lineage>
        <taxon>Eukaryota</taxon>
        <taxon>Viridiplantae</taxon>
        <taxon>Streptophyta</taxon>
        <taxon>Embryophyta</taxon>
        <taxon>Tracheophyta</taxon>
        <taxon>Spermatophyta</taxon>
        <taxon>Magnoliopsida</taxon>
        <taxon>Liliopsida</taxon>
        <taxon>Poales</taxon>
        <taxon>Poaceae</taxon>
        <taxon>PACMAD clade</taxon>
        <taxon>Arundinoideae</taxon>
        <taxon>Arundineae</taxon>
        <taxon>Arundo</taxon>
    </lineage>
</organism>
<proteinExistence type="predicted"/>
<sequence>MSKTAPFQWEIWSYEKSKPRKTKFVHCRSSNTPRGFSAKTRRWSGCT</sequence>